<feature type="compositionally biased region" description="Low complexity" evidence="1">
    <location>
        <begin position="140"/>
        <end position="165"/>
    </location>
</feature>
<organism evidence="3">
    <name type="scientific">Naegleria gruberi</name>
    <name type="common">Amoeba</name>
    <dbReference type="NCBI Taxonomy" id="5762"/>
    <lineage>
        <taxon>Eukaryota</taxon>
        <taxon>Discoba</taxon>
        <taxon>Heterolobosea</taxon>
        <taxon>Tetramitia</taxon>
        <taxon>Eutetramitia</taxon>
        <taxon>Vahlkampfiidae</taxon>
        <taxon>Naegleria</taxon>
    </lineage>
</organism>
<evidence type="ECO:0000313" key="3">
    <source>
        <dbReference type="Proteomes" id="UP000006671"/>
    </source>
</evidence>
<dbReference type="InParanoid" id="D2VP47"/>
<evidence type="ECO:0000313" key="2">
    <source>
        <dbReference type="EMBL" id="EFC41368.1"/>
    </source>
</evidence>
<dbReference type="VEuPathDB" id="AmoebaDB:NAEGRDRAFT_80710"/>
<dbReference type="Proteomes" id="UP000006671">
    <property type="component" value="Unassembled WGS sequence"/>
</dbReference>
<dbReference type="AlphaFoldDB" id="D2VP47"/>
<dbReference type="GeneID" id="8856046"/>
<feature type="compositionally biased region" description="Polar residues" evidence="1">
    <location>
        <begin position="68"/>
        <end position="93"/>
    </location>
</feature>
<feature type="region of interest" description="Disordered" evidence="1">
    <location>
        <begin position="50"/>
        <end position="93"/>
    </location>
</feature>
<evidence type="ECO:0000256" key="1">
    <source>
        <dbReference type="SAM" id="MobiDB-lite"/>
    </source>
</evidence>
<dbReference type="EMBL" id="GG738886">
    <property type="protein sequence ID" value="EFC41368.1"/>
    <property type="molecule type" value="Genomic_DNA"/>
</dbReference>
<gene>
    <name evidence="2" type="ORF">NAEGRDRAFT_80710</name>
</gene>
<feature type="region of interest" description="Disordered" evidence="1">
    <location>
        <begin position="126"/>
        <end position="174"/>
    </location>
</feature>
<keyword evidence="3" id="KW-1185">Reference proteome</keyword>
<reference evidence="2 3" key="1">
    <citation type="journal article" date="2010" name="Cell">
        <title>The genome of Naegleria gruberi illuminates early eukaryotic versatility.</title>
        <authorList>
            <person name="Fritz-Laylin L.K."/>
            <person name="Prochnik S.E."/>
            <person name="Ginger M.L."/>
            <person name="Dacks J.B."/>
            <person name="Carpenter M.L."/>
            <person name="Field M.C."/>
            <person name="Kuo A."/>
            <person name="Paredez A."/>
            <person name="Chapman J."/>
            <person name="Pham J."/>
            <person name="Shu S."/>
            <person name="Neupane R."/>
            <person name="Cipriano M."/>
            <person name="Mancuso J."/>
            <person name="Tu H."/>
            <person name="Salamov A."/>
            <person name="Lindquist E."/>
            <person name="Shapiro H."/>
            <person name="Lucas S."/>
            <person name="Grigoriev I.V."/>
            <person name="Cande W.Z."/>
            <person name="Fulton C."/>
            <person name="Rokhsar D.S."/>
            <person name="Dawson S.C."/>
        </authorList>
    </citation>
    <scope>NUCLEOTIDE SEQUENCE [LARGE SCALE GENOMIC DNA]</scope>
    <source>
        <strain evidence="2 3">NEG-M</strain>
    </source>
</reference>
<sequence>MANNRKSTKNETTQLTPNKQPLILPVTILLNPRVVYANLLNNSTNLSSCAVSTSSSGSSKSKDTSSSNLFLNVTNHGTGNSPGSPVNNSTSSIGSTDKEYFINMYGNSSGSLNSAECTTPTSIVGSNLYDSSESGHSDSSDSFSSLQDPNNAQPNPNNLSISPNNCQANPLNTTHNSSVPYYHQNFYYQDQPVPKTNSDEIIENLKHKFLDYCEDQAKMANEFEIKLMFLEHFFDPINEKVPSKVFKSSEAVFSRLDLFCKVLIALKMPYESVEIEKLKSESPDKTRVLERILTSSKCEL</sequence>
<accession>D2VP47</accession>
<proteinExistence type="predicted"/>
<dbReference type="RefSeq" id="XP_002674112.1">
    <property type="nucleotide sequence ID" value="XM_002674066.1"/>
</dbReference>
<dbReference type="KEGG" id="ngr:NAEGRDRAFT_80710"/>
<protein>
    <submittedName>
        <fullName evidence="2">Predicted protein</fullName>
    </submittedName>
</protein>
<feature type="compositionally biased region" description="Low complexity" evidence="1">
    <location>
        <begin position="50"/>
        <end position="67"/>
    </location>
</feature>
<name>D2VP47_NAEGR</name>